<evidence type="ECO:0000313" key="1">
    <source>
        <dbReference type="EnsemblPlants" id="LPERR01G02800.1"/>
    </source>
</evidence>
<reference evidence="1" key="3">
    <citation type="submission" date="2015-04" db="UniProtKB">
        <authorList>
            <consortium name="EnsemblPlants"/>
        </authorList>
    </citation>
    <scope>IDENTIFICATION</scope>
</reference>
<dbReference type="Gramene" id="LPERR01G02800.1">
    <property type="protein sequence ID" value="LPERR01G02800.1"/>
    <property type="gene ID" value="LPERR01G02800"/>
</dbReference>
<dbReference type="EnsemblPlants" id="LPERR01G02800.1">
    <property type="protein sequence ID" value="LPERR01G02800.1"/>
    <property type="gene ID" value="LPERR01G02800"/>
</dbReference>
<organism evidence="1 2">
    <name type="scientific">Leersia perrieri</name>
    <dbReference type="NCBI Taxonomy" id="77586"/>
    <lineage>
        <taxon>Eukaryota</taxon>
        <taxon>Viridiplantae</taxon>
        <taxon>Streptophyta</taxon>
        <taxon>Embryophyta</taxon>
        <taxon>Tracheophyta</taxon>
        <taxon>Spermatophyta</taxon>
        <taxon>Magnoliopsida</taxon>
        <taxon>Liliopsida</taxon>
        <taxon>Poales</taxon>
        <taxon>Poaceae</taxon>
        <taxon>BOP clade</taxon>
        <taxon>Oryzoideae</taxon>
        <taxon>Oryzeae</taxon>
        <taxon>Oryzinae</taxon>
        <taxon>Leersia</taxon>
    </lineage>
</organism>
<accession>A0A0D9UWQ8</accession>
<dbReference type="Proteomes" id="UP000032180">
    <property type="component" value="Chromosome 1"/>
</dbReference>
<sequence>MDEVEWKDAHPDARCRGAACHGGAPCSAPVGPRKPQTTTGIVCVRLTSGRRCASALAFGKQIILGSSRNILWWKWDPPVIVTGPAGLM</sequence>
<reference evidence="2" key="2">
    <citation type="submission" date="2013-12" db="EMBL/GenBank/DDBJ databases">
        <authorList>
            <person name="Yu Y."/>
            <person name="Lee S."/>
            <person name="de Baynast K."/>
            <person name="Wissotski M."/>
            <person name="Liu L."/>
            <person name="Talag J."/>
            <person name="Goicoechea J."/>
            <person name="Angelova A."/>
            <person name="Jetty R."/>
            <person name="Kudrna D."/>
            <person name="Golser W."/>
            <person name="Rivera L."/>
            <person name="Zhang J."/>
            <person name="Wing R."/>
        </authorList>
    </citation>
    <scope>NUCLEOTIDE SEQUENCE</scope>
</reference>
<dbReference type="AlphaFoldDB" id="A0A0D9UWQ8"/>
<keyword evidence="2" id="KW-1185">Reference proteome</keyword>
<proteinExistence type="predicted"/>
<evidence type="ECO:0000313" key="2">
    <source>
        <dbReference type="Proteomes" id="UP000032180"/>
    </source>
</evidence>
<name>A0A0D9UWQ8_9ORYZ</name>
<protein>
    <submittedName>
        <fullName evidence="1">Uncharacterized protein</fullName>
    </submittedName>
</protein>
<dbReference type="HOGENOM" id="CLU_2472296_0_0_1"/>
<reference evidence="1 2" key="1">
    <citation type="submission" date="2012-08" db="EMBL/GenBank/DDBJ databases">
        <title>Oryza genome evolution.</title>
        <authorList>
            <person name="Wing R.A."/>
        </authorList>
    </citation>
    <scope>NUCLEOTIDE SEQUENCE</scope>
</reference>